<evidence type="ECO:0000256" key="3">
    <source>
        <dbReference type="ARBA" id="ARBA00023163"/>
    </source>
</evidence>
<evidence type="ECO:0000256" key="5">
    <source>
        <dbReference type="SAM" id="MobiDB-lite"/>
    </source>
</evidence>
<keyword evidence="2 4" id="KW-0238">DNA-binding</keyword>
<keyword evidence="8" id="KW-1185">Reference proteome</keyword>
<feature type="compositionally biased region" description="Gly residues" evidence="5">
    <location>
        <begin position="109"/>
        <end position="119"/>
    </location>
</feature>
<reference evidence="8" key="1">
    <citation type="journal article" date="2019" name="Int. J. Syst. Evol. Microbiol.">
        <title>The Global Catalogue of Microorganisms (GCM) 10K type strain sequencing project: providing services to taxonomists for standard genome sequencing and annotation.</title>
        <authorList>
            <consortium name="The Broad Institute Genomics Platform"/>
            <consortium name="The Broad Institute Genome Sequencing Center for Infectious Disease"/>
            <person name="Wu L."/>
            <person name="Ma J."/>
        </authorList>
    </citation>
    <scope>NUCLEOTIDE SEQUENCE [LARGE SCALE GENOMIC DNA]</scope>
    <source>
        <strain evidence="8">JCM 9088</strain>
    </source>
</reference>
<dbReference type="Gene3D" id="1.10.357.10">
    <property type="entry name" value="Tetracycline Repressor, domain 2"/>
    <property type="match status" value="1"/>
</dbReference>
<dbReference type="PANTHER" id="PTHR30055">
    <property type="entry name" value="HTH-TYPE TRANSCRIPTIONAL REGULATOR RUTR"/>
    <property type="match status" value="1"/>
</dbReference>
<dbReference type="RefSeq" id="WP_344497981.1">
    <property type="nucleotide sequence ID" value="NZ_BAAAUD010000050.1"/>
</dbReference>
<protein>
    <submittedName>
        <fullName evidence="7">TetR/AcrR family transcriptional regulator</fullName>
    </submittedName>
</protein>
<evidence type="ECO:0000259" key="6">
    <source>
        <dbReference type="PROSITE" id="PS50977"/>
    </source>
</evidence>
<dbReference type="InterPro" id="IPR009057">
    <property type="entry name" value="Homeodomain-like_sf"/>
</dbReference>
<dbReference type="Proteomes" id="UP001500403">
    <property type="component" value="Unassembled WGS sequence"/>
</dbReference>
<name>A0ABP6K258_9ACTN</name>
<proteinExistence type="predicted"/>
<feature type="region of interest" description="Disordered" evidence="5">
    <location>
        <begin position="105"/>
        <end position="126"/>
    </location>
</feature>
<dbReference type="SUPFAM" id="SSF46689">
    <property type="entry name" value="Homeodomain-like"/>
    <property type="match status" value="1"/>
</dbReference>
<dbReference type="PANTHER" id="PTHR30055:SF234">
    <property type="entry name" value="HTH-TYPE TRANSCRIPTIONAL REGULATOR BETI"/>
    <property type="match status" value="1"/>
</dbReference>
<dbReference type="EMBL" id="BAAAUD010000050">
    <property type="protein sequence ID" value="GAA2960016.1"/>
    <property type="molecule type" value="Genomic_DNA"/>
</dbReference>
<evidence type="ECO:0000256" key="2">
    <source>
        <dbReference type="ARBA" id="ARBA00023125"/>
    </source>
</evidence>
<accession>A0ABP6K258</accession>
<dbReference type="PROSITE" id="PS50977">
    <property type="entry name" value="HTH_TETR_2"/>
    <property type="match status" value="1"/>
</dbReference>
<dbReference type="Pfam" id="PF00440">
    <property type="entry name" value="TetR_N"/>
    <property type="match status" value="1"/>
</dbReference>
<dbReference type="InterPro" id="IPR001647">
    <property type="entry name" value="HTH_TetR"/>
</dbReference>
<organism evidence="7 8">
    <name type="scientific">Streptomyces enissocaesilis</name>
    <dbReference type="NCBI Taxonomy" id="332589"/>
    <lineage>
        <taxon>Bacteria</taxon>
        <taxon>Bacillati</taxon>
        <taxon>Actinomycetota</taxon>
        <taxon>Actinomycetes</taxon>
        <taxon>Kitasatosporales</taxon>
        <taxon>Streptomycetaceae</taxon>
        <taxon>Streptomyces</taxon>
        <taxon>Streptomyces rochei group</taxon>
    </lineage>
</organism>
<keyword evidence="3" id="KW-0804">Transcription</keyword>
<evidence type="ECO:0000313" key="7">
    <source>
        <dbReference type="EMBL" id="GAA2960016.1"/>
    </source>
</evidence>
<comment type="caution">
    <text evidence="7">The sequence shown here is derived from an EMBL/GenBank/DDBJ whole genome shotgun (WGS) entry which is preliminary data.</text>
</comment>
<dbReference type="InterPro" id="IPR050109">
    <property type="entry name" value="HTH-type_TetR-like_transc_reg"/>
</dbReference>
<feature type="domain" description="HTH tetR-type" evidence="6">
    <location>
        <begin position="11"/>
        <end position="71"/>
    </location>
</feature>
<evidence type="ECO:0000313" key="8">
    <source>
        <dbReference type="Proteomes" id="UP001500403"/>
    </source>
</evidence>
<sequence>MGRLSRAELQEHNRARVLDAARNEFAERGFPGAKVDAIAERAGLTRGAVYSNFPGKRALYFAVLADLAERVPEPPHPAPGRTRTEALGALARAWVAGLPLVGTDTGTDMGTGGGPGTGISTGDRYGSPRLDRHLMSEVLSEERIRRPFAQLMKLDAVLLGLALEGLRRPDAPTGRLVRVAEAVLTTLHGASQMADAAPGFIEPFNVVSACERLADLALDDTWPPPHLPYIPRARPADEPWSPPPAVDAVRGGPARLAGDGVVAILGTHRLEAAEEAVRAAPPGVTVTAVLVTGEPAELVPLARLAVAGLCGCLRQAFPPSAWPRLQVVYDASGALAEAAGVPAVSDGTEAAVRVEGGRIVARADGRGACHAAAAAEGAAARVGRTRPDGSRRS</sequence>
<evidence type="ECO:0000256" key="1">
    <source>
        <dbReference type="ARBA" id="ARBA00023015"/>
    </source>
</evidence>
<dbReference type="PRINTS" id="PR00455">
    <property type="entry name" value="HTHTETR"/>
</dbReference>
<feature type="DNA-binding region" description="H-T-H motif" evidence="4">
    <location>
        <begin position="34"/>
        <end position="53"/>
    </location>
</feature>
<keyword evidence="1" id="KW-0805">Transcription regulation</keyword>
<gene>
    <name evidence="7" type="ORF">GCM10010446_51810</name>
</gene>
<evidence type="ECO:0000256" key="4">
    <source>
        <dbReference type="PROSITE-ProRule" id="PRU00335"/>
    </source>
</evidence>